<protein>
    <submittedName>
        <fullName evidence="2">Uncharacterized protein</fullName>
    </submittedName>
</protein>
<dbReference type="EMBL" id="LCWF01000083">
    <property type="protein sequence ID" value="KKY21576.1"/>
    <property type="molecule type" value="Genomic_DNA"/>
</dbReference>
<accession>A0A0G2EH79</accession>
<evidence type="ECO:0000256" key="1">
    <source>
        <dbReference type="SAM" id="MobiDB-lite"/>
    </source>
</evidence>
<keyword evidence="3" id="KW-1185">Reference proteome</keyword>
<feature type="compositionally biased region" description="Polar residues" evidence="1">
    <location>
        <begin position="323"/>
        <end position="332"/>
    </location>
</feature>
<dbReference type="Proteomes" id="UP000053317">
    <property type="component" value="Unassembled WGS sequence"/>
</dbReference>
<comment type="caution">
    <text evidence="2">The sequence shown here is derived from an EMBL/GenBank/DDBJ whole genome shotgun (WGS) entry which is preliminary data.</text>
</comment>
<sequence length="364" mass="40427">MISAPADLVFTHLLNFKAWPEWSKSVADINVTLRATPLVNLYHHNVEGRREESEQWLARAPRVWDSEESLTDTSITLWTVEDPRRPQILTCSSIVIDSVTQPQEEGAEVEISKHIENCGPSFSHDAGHNDDNFRAERSPFLGKGNGLSMTATKTGQCSLPIDITKSFVFSYSVHATSLNPEANSRGDRYPLPAFLKRKKHARQPYTCTHFVTPEGTASCVLTTTMHPGFQELHNHLSTGRFGQSLTKSGRLSSRFTPLACMDNIARDLGGHCVRLILEQRMLDTIVPEQRIRQRQRRGHVSTESGAGMEKNKTQDPPHVNATEIDSQRTGEQSGKGGTSLFGLHFQNAINLSIEAQLEGMEGSA</sequence>
<reference evidence="2 3" key="2">
    <citation type="submission" date="2015-05" db="EMBL/GenBank/DDBJ databases">
        <authorList>
            <person name="Morales-Cruz A."/>
            <person name="Amrine K.C."/>
            <person name="Cantu D."/>
        </authorList>
    </citation>
    <scope>NUCLEOTIDE SEQUENCE [LARGE SCALE GENOMIC DNA]</scope>
    <source>
        <strain evidence="2">UCRPC4</strain>
    </source>
</reference>
<gene>
    <name evidence="2" type="ORF">UCRPC4_g03527</name>
</gene>
<evidence type="ECO:0000313" key="3">
    <source>
        <dbReference type="Proteomes" id="UP000053317"/>
    </source>
</evidence>
<reference evidence="2 3" key="1">
    <citation type="submission" date="2015-05" db="EMBL/GenBank/DDBJ databases">
        <title>Distinctive expansion of gene families associated with plant cell wall degradation and secondary metabolism in the genomes of grapevine trunk pathogens.</title>
        <authorList>
            <person name="Lawrence D.P."/>
            <person name="Travadon R."/>
            <person name="Rolshausen P.E."/>
            <person name="Baumgartner K."/>
        </authorList>
    </citation>
    <scope>NUCLEOTIDE SEQUENCE [LARGE SCALE GENOMIC DNA]</scope>
    <source>
        <strain evidence="2">UCRPC4</strain>
    </source>
</reference>
<name>A0A0G2EH79_PHACM</name>
<dbReference type="AlphaFoldDB" id="A0A0G2EH79"/>
<evidence type="ECO:0000313" key="2">
    <source>
        <dbReference type="EMBL" id="KKY21576.1"/>
    </source>
</evidence>
<feature type="region of interest" description="Disordered" evidence="1">
    <location>
        <begin position="289"/>
        <end position="339"/>
    </location>
</feature>
<organism evidence="2 3">
    <name type="scientific">Phaeomoniella chlamydospora</name>
    <name type="common">Phaeoacremonium chlamydosporum</name>
    <dbReference type="NCBI Taxonomy" id="158046"/>
    <lineage>
        <taxon>Eukaryota</taxon>
        <taxon>Fungi</taxon>
        <taxon>Dikarya</taxon>
        <taxon>Ascomycota</taxon>
        <taxon>Pezizomycotina</taxon>
        <taxon>Eurotiomycetes</taxon>
        <taxon>Chaetothyriomycetidae</taxon>
        <taxon>Phaeomoniellales</taxon>
        <taxon>Phaeomoniellaceae</taxon>
        <taxon>Phaeomoniella</taxon>
    </lineage>
</organism>
<proteinExistence type="predicted"/>